<dbReference type="GO" id="GO:0003677">
    <property type="term" value="F:DNA binding"/>
    <property type="evidence" value="ECO:0007669"/>
    <property type="project" value="UniProtKB-KW"/>
</dbReference>
<name>A0A543IYJ0_9ACTN</name>
<dbReference type="InterPro" id="IPR000835">
    <property type="entry name" value="HTH_MarR-typ"/>
</dbReference>
<feature type="region of interest" description="Disordered" evidence="1">
    <location>
        <begin position="1"/>
        <end position="54"/>
    </location>
</feature>
<keyword evidence="3" id="KW-0238">DNA-binding</keyword>
<feature type="compositionally biased region" description="Polar residues" evidence="1">
    <location>
        <begin position="1"/>
        <end position="10"/>
    </location>
</feature>
<dbReference type="EMBL" id="VFPQ01000001">
    <property type="protein sequence ID" value="TQM75617.1"/>
    <property type="molecule type" value="Genomic_DNA"/>
</dbReference>
<dbReference type="GO" id="GO:0006950">
    <property type="term" value="P:response to stress"/>
    <property type="evidence" value="ECO:0007669"/>
    <property type="project" value="TreeGrafter"/>
</dbReference>
<dbReference type="Gene3D" id="1.10.10.10">
    <property type="entry name" value="Winged helix-like DNA-binding domain superfamily/Winged helix DNA-binding domain"/>
    <property type="match status" value="1"/>
</dbReference>
<dbReference type="InterPro" id="IPR036390">
    <property type="entry name" value="WH_DNA-bd_sf"/>
</dbReference>
<reference evidence="3 4" key="1">
    <citation type="submission" date="2019-06" db="EMBL/GenBank/DDBJ databases">
        <title>Sequencing the genomes of 1000 actinobacteria strains.</title>
        <authorList>
            <person name="Klenk H.-P."/>
        </authorList>
    </citation>
    <scope>NUCLEOTIDE SEQUENCE [LARGE SCALE GENOMIC DNA]</scope>
    <source>
        <strain evidence="3 4">DSM 43186</strain>
    </source>
</reference>
<dbReference type="PANTHER" id="PTHR33164:SF43">
    <property type="entry name" value="HTH-TYPE TRANSCRIPTIONAL REPRESSOR YETL"/>
    <property type="match status" value="1"/>
</dbReference>
<keyword evidence="4" id="KW-1185">Reference proteome</keyword>
<proteinExistence type="predicted"/>
<dbReference type="PROSITE" id="PS50995">
    <property type="entry name" value="HTH_MARR_2"/>
    <property type="match status" value="1"/>
</dbReference>
<dbReference type="Proteomes" id="UP000319213">
    <property type="component" value="Unassembled WGS sequence"/>
</dbReference>
<accession>A0A543IYJ0</accession>
<dbReference type="InterPro" id="IPR036388">
    <property type="entry name" value="WH-like_DNA-bd_sf"/>
</dbReference>
<organism evidence="3 4">
    <name type="scientific">Thermopolyspora flexuosa</name>
    <dbReference type="NCBI Taxonomy" id="103836"/>
    <lineage>
        <taxon>Bacteria</taxon>
        <taxon>Bacillati</taxon>
        <taxon>Actinomycetota</taxon>
        <taxon>Actinomycetes</taxon>
        <taxon>Streptosporangiales</taxon>
        <taxon>Streptosporangiaceae</taxon>
        <taxon>Thermopolyspora</taxon>
    </lineage>
</organism>
<protein>
    <submittedName>
        <fullName evidence="3">DNA-binding MarR family transcriptional regulator</fullName>
    </submittedName>
</protein>
<evidence type="ECO:0000313" key="3">
    <source>
        <dbReference type="EMBL" id="TQM75617.1"/>
    </source>
</evidence>
<dbReference type="AlphaFoldDB" id="A0A543IYJ0"/>
<feature type="domain" description="HTH marR-type" evidence="2">
    <location>
        <begin position="57"/>
        <end position="191"/>
    </location>
</feature>
<evidence type="ECO:0000256" key="1">
    <source>
        <dbReference type="SAM" id="MobiDB-lite"/>
    </source>
</evidence>
<dbReference type="PRINTS" id="PR00598">
    <property type="entry name" value="HTHMARR"/>
</dbReference>
<dbReference type="SUPFAM" id="SSF46785">
    <property type="entry name" value="Winged helix' DNA-binding domain"/>
    <property type="match status" value="1"/>
</dbReference>
<dbReference type="GO" id="GO:0003700">
    <property type="term" value="F:DNA-binding transcription factor activity"/>
    <property type="evidence" value="ECO:0007669"/>
    <property type="project" value="InterPro"/>
</dbReference>
<feature type="compositionally biased region" description="Polar residues" evidence="1">
    <location>
        <begin position="22"/>
        <end position="32"/>
    </location>
</feature>
<dbReference type="SMART" id="SM00347">
    <property type="entry name" value="HTH_MARR"/>
    <property type="match status" value="1"/>
</dbReference>
<evidence type="ECO:0000259" key="2">
    <source>
        <dbReference type="PROSITE" id="PS50995"/>
    </source>
</evidence>
<sequence length="197" mass="20251">MPVADPNSTPDGAGTTIDPTLPVNSPATQGDSPGNHRLPGSDPGGHPDTAPDTVTDAAPFVAAVIDIVRAARRTGSAGRGLNGQGISLSQLVVLTAVGTAGSRGVSAIAEEAGLAQPSVTRTLDTLHRRGLVRRDRHPGDGRSTQVALTEEGARLVGGKAAEVHTRLAEIWHDVPPEAREHVLAFLSRLAKVVETLG</sequence>
<evidence type="ECO:0000313" key="4">
    <source>
        <dbReference type="Proteomes" id="UP000319213"/>
    </source>
</evidence>
<dbReference type="Pfam" id="PF01047">
    <property type="entry name" value="MarR"/>
    <property type="match status" value="1"/>
</dbReference>
<gene>
    <name evidence="3" type="ORF">FHX40_2329</name>
</gene>
<comment type="caution">
    <text evidence="3">The sequence shown here is derived from an EMBL/GenBank/DDBJ whole genome shotgun (WGS) entry which is preliminary data.</text>
</comment>
<dbReference type="InterPro" id="IPR039422">
    <property type="entry name" value="MarR/SlyA-like"/>
</dbReference>
<dbReference type="PANTHER" id="PTHR33164">
    <property type="entry name" value="TRANSCRIPTIONAL REGULATOR, MARR FAMILY"/>
    <property type="match status" value="1"/>
</dbReference>